<dbReference type="Gene3D" id="3.20.20.450">
    <property type="entry name" value="EAL domain"/>
    <property type="match status" value="1"/>
</dbReference>
<keyword evidence="1" id="KW-0812">Transmembrane</keyword>
<organism evidence="4 5">
    <name type="scientific">Pleomorphomonas diazotrophica</name>
    <dbReference type="NCBI Taxonomy" id="1166257"/>
    <lineage>
        <taxon>Bacteria</taxon>
        <taxon>Pseudomonadati</taxon>
        <taxon>Pseudomonadota</taxon>
        <taxon>Alphaproteobacteria</taxon>
        <taxon>Hyphomicrobiales</taxon>
        <taxon>Pleomorphomonadaceae</taxon>
        <taxon>Pleomorphomonas</taxon>
    </lineage>
</organism>
<dbReference type="OrthoDB" id="9814202at2"/>
<accession>A0A1I4WBQ4</accession>
<dbReference type="InterPro" id="IPR035919">
    <property type="entry name" value="EAL_sf"/>
</dbReference>
<evidence type="ECO:0000313" key="4">
    <source>
        <dbReference type="EMBL" id="PKR89040.1"/>
    </source>
</evidence>
<dbReference type="PROSITE" id="PS50887">
    <property type="entry name" value="GGDEF"/>
    <property type="match status" value="1"/>
</dbReference>
<dbReference type="Proteomes" id="UP000233491">
    <property type="component" value="Unassembled WGS sequence"/>
</dbReference>
<sequence length="732" mass="80148">MNQPFSLFMSRVVASLLAMTLALSAIGMVLVWVTRSIDSEDVRRQSEIANHALREIRGNLAHNQESSTFWDEAVLRTAASGNEDWIDGNLGSWMHTFFGIDEAYVLDAQDRPIYSFAEEEVQPAAFFEARRDLLQPYLDKLRSKLAAGETPPEGSQEQSVGVTDYAYIGKRPAVLSIKPIVSDSGRLDQPLPTIHLHAVVQYLDDGIISEGGHAHILEGLTFVPSGELDPRAASISLTSDAGDAIITFQWIPFKPGQRLVTSLSPILALVGSALLVGTLLISSASYRRKLDRLQNDEQIRYLASHDPLTGLANRSAYEKSADELVDQLSLSQQPSSLAFLFMDLDRFKQVNDILGHQIGDAVLVEFARRAAEILPSNAHVYRVGGDEFAALIPNRNRREVESLCSRIVESLAEPMEIDGRRAFVGVSIGVSMAPHDGNDRRELTRKADVALYHAKMAGRRRVSIFGAQMDDAIQNRAAIEAELREALRTKTGLSVVYQPKYAIDGVRMLGAEALVRWQHPERGPISPAVFIPVAEEANLIADLGLWVLETACRDAMDWPVEHLAVNVSPVQLRSAGFAETVFAALAKVGFPASRLELEVTETDFADAEEIGVENIKTLTAAGIAIAIDDFGTGSSTFERLREISFDRIKIDRSFVKNITESEGDAELVRAMISMAHAKGLKTTAEGVETAEQRDILRSFGCDELQGYLLGKPMPPTQLIQVFGAGLAATAAM</sequence>
<dbReference type="PANTHER" id="PTHR44757">
    <property type="entry name" value="DIGUANYLATE CYCLASE DGCP"/>
    <property type="match status" value="1"/>
</dbReference>
<dbReference type="CDD" id="cd01949">
    <property type="entry name" value="GGDEF"/>
    <property type="match status" value="1"/>
</dbReference>
<keyword evidence="1" id="KW-1133">Transmembrane helix</keyword>
<evidence type="ECO:0000313" key="5">
    <source>
        <dbReference type="Proteomes" id="UP000233491"/>
    </source>
</evidence>
<dbReference type="InterPro" id="IPR007892">
    <property type="entry name" value="CHASE4"/>
</dbReference>
<dbReference type="PROSITE" id="PS50883">
    <property type="entry name" value="EAL"/>
    <property type="match status" value="1"/>
</dbReference>
<dbReference type="AlphaFoldDB" id="A0A1I4WBQ4"/>
<keyword evidence="1" id="KW-0472">Membrane</keyword>
<keyword evidence="5" id="KW-1185">Reference proteome</keyword>
<evidence type="ECO:0000259" key="3">
    <source>
        <dbReference type="PROSITE" id="PS50887"/>
    </source>
</evidence>
<gene>
    <name evidence="4" type="ORF">CXZ10_13140</name>
</gene>
<reference evidence="4 5" key="1">
    <citation type="submission" date="2017-12" db="EMBL/GenBank/DDBJ databases">
        <title>Anaerobic carbon monoxide metabolism by Pleomorphomonas carboxyditropha sp. nov., a new mesophilic hydrogenogenic carboxidotroph.</title>
        <authorList>
            <person name="Esquivel-Elizondo S."/>
            <person name="Krajmalnik-Brown R."/>
        </authorList>
    </citation>
    <scope>NUCLEOTIDE SEQUENCE [LARGE SCALE GENOMIC DNA]</scope>
    <source>
        <strain evidence="4 5">R5-392</strain>
    </source>
</reference>
<dbReference type="CDD" id="cd01948">
    <property type="entry name" value="EAL"/>
    <property type="match status" value="1"/>
</dbReference>
<dbReference type="RefSeq" id="WP_101289784.1">
    <property type="nucleotide sequence ID" value="NZ_FOUQ01000016.1"/>
</dbReference>
<comment type="caution">
    <text evidence="4">The sequence shown here is derived from an EMBL/GenBank/DDBJ whole genome shotgun (WGS) entry which is preliminary data.</text>
</comment>
<dbReference type="InterPro" id="IPR029787">
    <property type="entry name" value="Nucleotide_cyclase"/>
</dbReference>
<dbReference type="InterPro" id="IPR000160">
    <property type="entry name" value="GGDEF_dom"/>
</dbReference>
<dbReference type="SMART" id="SM00052">
    <property type="entry name" value="EAL"/>
    <property type="match status" value="1"/>
</dbReference>
<dbReference type="SMART" id="SM00267">
    <property type="entry name" value="GGDEF"/>
    <property type="match status" value="1"/>
</dbReference>
<dbReference type="Pfam" id="PF00990">
    <property type="entry name" value="GGDEF"/>
    <property type="match status" value="1"/>
</dbReference>
<evidence type="ECO:0000256" key="1">
    <source>
        <dbReference type="SAM" id="Phobius"/>
    </source>
</evidence>
<evidence type="ECO:0000259" key="2">
    <source>
        <dbReference type="PROSITE" id="PS50883"/>
    </source>
</evidence>
<dbReference type="SUPFAM" id="SSF55073">
    <property type="entry name" value="Nucleotide cyclase"/>
    <property type="match status" value="1"/>
</dbReference>
<feature type="domain" description="GGDEF" evidence="3">
    <location>
        <begin position="335"/>
        <end position="467"/>
    </location>
</feature>
<dbReference type="InterPro" id="IPR043128">
    <property type="entry name" value="Rev_trsase/Diguanyl_cyclase"/>
</dbReference>
<dbReference type="InterPro" id="IPR052155">
    <property type="entry name" value="Biofilm_reg_signaling"/>
</dbReference>
<dbReference type="InterPro" id="IPR001633">
    <property type="entry name" value="EAL_dom"/>
</dbReference>
<dbReference type="PANTHER" id="PTHR44757:SF2">
    <property type="entry name" value="BIOFILM ARCHITECTURE MAINTENANCE PROTEIN MBAA"/>
    <property type="match status" value="1"/>
</dbReference>
<dbReference type="Pfam" id="PF00563">
    <property type="entry name" value="EAL"/>
    <property type="match status" value="1"/>
</dbReference>
<proteinExistence type="predicted"/>
<dbReference type="Gene3D" id="3.30.70.270">
    <property type="match status" value="1"/>
</dbReference>
<dbReference type="EMBL" id="PJNW01000009">
    <property type="protein sequence ID" value="PKR89040.1"/>
    <property type="molecule type" value="Genomic_DNA"/>
</dbReference>
<protein>
    <submittedName>
        <fullName evidence="4">Bifunctional diguanylate cyclase/phosphodiesterase</fullName>
    </submittedName>
</protein>
<dbReference type="Pfam" id="PF05228">
    <property type="entry name" value="CHASE4"/>
    <property type="match status" value="1"/>
</dbReference>
<feature type="transmembrane region" description="Helical" evidence="1">
    <location>
        <begin position="12"/>
        <end position="34"/>
    </location>
</feature>
<dbReference type="NCBIfam" id="TIGR00254">
    <property type="entry name" value="GGDEF"/>
    <property type="match status" value="1"/>
</dbReference>
<dbReference type="SUPFAM" id="SSF141868">
    <property type="entry name" value="EAL domain-like"/>
    <property type="match status" value="1"/>
</dbReference>
<name>A0A1I4WBQ4_9HYPH</name>
<feature type="domain" description="EAL" evidence="2">
    <location>
        <begin position="476"/>
        <end position="726"/>
    </location>
</feature>